<name>A0A5K7YFF8_9BACT</name>
<protein>
    <submittedName>
        <fullName evidence="1">Type VI secretion protein</fullName>
    </submittedName>
</protein>
<dbReference type="OrthoDB" id="9775333at2"/>
<dbReference type="RefSeq" id="WP_155315491.1">
    <property type="nucleotide sequence ID" value="NZ_AP021874.1"/>
</dbReference>
<dbReference type="Proteomes" id="UP000427906">
    <property type="component" value="Chromosome"/>
</dbReference>
<dbReference type="Pfam" id="PF05936">
    <property type="entry name" value="T6SS_VasE"/>
    <property type="match status" value="1"/>
</dbReference>
<evidence type="ECO:0000313" key="1">
    <source>
        <dbReference type="EMBL" id="BBO67205.1"/>
    </source>
</evidence>
<dbReference type="KEGG" id="dalk:DSCA_11350"/>
<keyword evidence="2" id="KW-1185">Reference proteome</keyword>
<proteinExistence type="predicted"/>
<gene>
    <name evidence="1" type="primary">tssK</name>
    <name evidence="1" type="ORF">DSCA_11350</name>
</gene>
<sequence length="461" mass="52036">MEKPLYWHQGLFLQPQHFQLQDRYTQALIEPLHQKMTPHFWGVSGMAVKSAALGNRSIGLTGGAFLFQDTTYAVIPDNAVVQSRSFESAWEDGGKPFMVYLGLKKLSPGGENVTVVEDLSRIEDVTTRFAATEAVEDVRDQHGSGPNAEIRHLHLVLKFFWETETDQLGDYELIPLARLERQGDTIVLSEQYIPPCLNLAAVPALERLIKEVRDQISARGRQLEAYKRDRGIHTAEFGSRDMVFLLALRSLNRYVSMLVHLTEAGQVHPWTAYGVLRQLIGEMTTFSERISVTGALDDGTELVPAYRHQDLWNCFSSAQRLITQLLDEITAGPEYMMPLLFDGTYYATELPPAIFEGRNRFYLALETASDPQALLASVEQIAKFSSREYLPILIARSLPGIKLTYLQTPPQELPRRANTLYFQIDHHGDPWAQVQNGNNLALYWDSAPEDLKAELMAVGRT</sequence>
<dbReference type="PANTHER" id="PTHR35566:SF1">
    <property type="entry name" value="TYPE VI SECRETION SYSTEM BASEPLATE COMPONENT TSSK1"/>
    <property type="match status" value="1"/>
</dbReference>
<reference evidence="1 2" key="1">
    <citation type="submission" date="2019-11" db="EMBL/GenBank/DDBJ databases">
        <title>Comparative genomics of hydrocarbon-degrading Desulfosarcina strains.</title>
        <authorList>
            <person name="Watanabe M."/>
            <person name="Kojima H."/>
            <person name="Fukui M."/>
        </authorList>
    </citation>
    <scope>NUCLEOTIDE SEQUENCE [LARGE SCALE GENOMIC DNA]</scope>
    <source>
        <strain evidence="1 2">PL12</strain>
    </source>
</reference>
<dbReference type="NCBIfam" id="TIGR03353">
    <property type="entry name" value="VI_chp_4"/>
    <property type="match status" value="1"/>
</dbReference>
<dbReference type="AlphaFoldDB" id="A0A5K7YFF8"/>
<dbReference type="EMBL" id="AP021874">
    <property type="protein sequence ID" value="BBO67205.1"/>
    <property type="molecule type" value="Genomic_DNA"/>
</dbReference>
<evidence type="ECO:0000313" key="2">
    <source>
        <dbReference type="Proteomes" id="UP000427906"/>
    </source>
</evidence>
<dbReference type="PANTHER" id="PTHR35566">
    <property type="entry name" value="BLR3599 PROTEIN"/>
    <property type="match status" value="1"/>
</dbReference>
<organism evidence="1 2">
    <name type="scientific">Desulfosarcina alkanivorans</name>
    <dbReference type="NCBI Taxonomy" id="571177"/>
    <lineage>
        <taxon>Bacteria</taxon>
        <taxon>Pseudomonadati</taxon>
        <taxon>Thermodesulfobacteriota</taxon>
        <taxon>Desulfobacteria</taxon>
        <taxon>Desulfobacterales</taxon>
        <taxon>Desulfosarcinaceae</taxon>
        <taxon>Desulfosarcina</taxon>
    </lineage>
</organism>
<accession>A0A5K7YFF8</accession>
<dbReference type="InterPro" id="IPR010263">
    <property type="entry name" value="T6SS_TssK"/>
</dbReference>